<dbReference type="EMBL" id="CP001339">
    <property type="protein sequence ID" value="ACL71126.1"/>
    <property type="molecule type" value="Genomic_DNA"/>
</dbReference>
<dbReference type="PANTHER" id="PTHR32071:SF113">
    <property type="entry name" value="ALGINATE BIOSYNTHESIS TRANSCRIPTIONAL REGULATORY PROTEIN ALGB"/>
    <property type="match status" value="1"/>
</dbReference>
<dbReference type="InterPro" id="IPR027417">
    <property type="entry name" value="P-loop_NTPase"/>
</dbReference>
<dbReference type="Gene3D" id="1.10.10.60">
    <property type="entry name" value="Homeodomain-like"/>
    <property type="match status" value="1"/>
</dbReference>
<sequence>MTEAKARILVVEDDTGHRGLLRDELTDAGHQVTAVADAEAALAQLDAESLDLVLSDLRLPGASGLELLARCRRMAAAPGFIIITAFGTIPQAVQALREGADDFLTKPVDLEHLVLAVGRVLRHRALQAEVSRYRALLNGGDFHGLIGSSPPMLELCEAIRRIARAPGPVLITGESGTGKELVARAVHAESERAEGPFVAINCAGIPMELLESELFGHVAGAFSGATGARKGLFAEAHGGSLLLDEIGEMPVTMQAKLLRLLQDGRVRPVGSNREQPADVRILAATHRDLASLIRDGDFREDLFYRLETFHLAVPPLRARGEDVERLSLAFLRRAAAAQDRAIRGITPEALRALRRYPYPGNVRELASILERAVTFCRGEEITEADLPERVLEDAARSAGAEALWGDAESLPTLAQVEERYIRHVLERVGGNKRQAARLLGIGRRTLYRRLGED</sequence>
<dbReference type="GO" id="GO:0043565">
    <property type="term" value="F:sequence-specific DNA binding"/>
    <property type="evidence" value="ECO:0007669"/>
    <property type="project" value="InterPro"/>
</dbReference>
<evidence type="ECO:0000313" key="8">
    <source>
        <dbReference type="EMBL" id="ACL71126.1"/>
    </source>
</evidence>
<dbReference type="PROSITE" id="PS00675">
    <property type="entry name" value="SIGMA54_INTERACT_1"/>
    <property type="match status" value="1"/>
</dbReference>
<dbReference type="InterPro" id="IPR058031">
    <property type="entry name" value="AAA_lid_NorR"/>
</dbReference>
<evidence type="ECO:0000313" key="9">
    <source>
        <dbReference type="Proteomes" id="UP000002383"/>
    </source>
</evidence>
<keyword evidence="1" id="KW-0547">Nucleotide-binding</keyword>
<dbReference type="InterPro" id="IPR025943">
    <property type="entry name" value="Sigma_54_int_dom_ATP-bd_2"/>
</dbReference>
<dbReference type="SMART" id="SM00382">
    <property type="entry name" value="AAA"/>
    <property type="match status" value="1"/>
</dbReference>
<dbReference type="SMART" id="SM00448">
    <property type="entry name" value="REC"/>
    <property type="match status" value="1"/>
</dbReference>
<dbReference type="InterPro" id="IPR002197">
    <property type="entry name" value="HTH_Fis"/>
</dbReference>
<gene>
    <name evidence="8" type="ordered locus">Tgr7_0022</name>
</gene>
<dbReference type="GO" id="GO:0005524">
    <property type="term" value="F:ATP binding"/>
    <property type="evidence" value="ECO:0007669"/>
    <property type="project" value="UniProtKB-KW"/>
</dbReference>
<dbReference type="Pfam" id="PF00072">
    <property type="entry name" value="Response_reg"/>
    <property type="match status" value="1"/>
</dbReference>
<reference evidence="8 9" key="1">
    <citation type="journal article" date="2011" name="Stand. Genomic Sci.">
        <title>Complete genome sequence of 'Thioalkalivibrio sulfidophilus' HL-EbGr7.</title>
        <authorList>
            <person name="Muyzer G."/>
            <person name="Sorokin D.Y."/>
            <person name="Mavromatis K."/>
            <person name="Lapidus A."/>
            <person name="Clum A."/>
            <person name="Ivanova N."/>
            <person name="Pati A."/>
            <person name="d'Haeseleer P."/>
            <person name="Woyke T."/>
            <person name="Kyrpides N.C."/>
        </authorList>
    </citation>
    <scope>NUCLEOTIDE SEQUENCE [LARGE SCALE GENOMIC DNA]</scope>
    <source>
        <strain evidence="8 9">HL-EbGR7</strain>
    </source>
</reference>
<dbReference type="HOGENOM" id="CLU_000445_0_6_6"/>
<dbReference type="GO" id="GO:0006355">
    <property type="term" value="P:regulation of DNA-templated transcription"/>
    <property type="evidence" value="ECO:0007669"/>
    <property type="project" value="InterPro"/>
</dbReference>
<dbReference type="InterPro" id="IPR002078">
    <property type="entry name" value="Sigma_54_int"/>
</dbReference>
<evidence type="ECO:0000259" key="7">
    <source>
        <dbReference type="PROSITE" id="PS50110"/>
    </source>
</evidence>
<dbReference type="InterPro" id="IPR003593">
    <property type="entry name" value="AAA+_ATPase"/>
</dbReference>
<dbReference type="InterPro" id="IPR001789">
    <property type="entry name" value="Sig_transdc_resp-reg_receiver"/>
</dbReference>
<keyword evidence="4" id="KW-0804">Transcription</keyword>
<keyword evidence="5" id="KW-0597">Phosphoprotein</keyword>
<keyword evidence="2" id="KW-0067">ATP-binding</keyword>
<proteinExistence type="predicted"/>
<dbReference type="GO" id="GO:0000160">
    <property type="term" value="P:phosphorelay signal transduction system"/>
    <property type="evidence" value="ECO:0007669"/>
    <property type="project" value="InterPro"/>
</dbReference>
<evidence type="ECO:0000256" key="3">
    <source>
        <dbReference type="ARBA" id="ARBA00023015"/>
    </source>
</evidence>
<dbReference type="RefSeq" id="WP_012636615.1">
    <property type="nucleotide sequence ID" value="NC_011901.1"/>
</dbReference>
<dbReference type="SUPFAM" id="SSF52172">
    <property type="entry name" value="CheY-like"/>
    <property type="match status" value="1"/>
</dbReference>
<evidence type="ECO:0000256" key="4">
    <source>
        <dbReference type="ARBA" id="ARBA00023163"/>
    </source>
</evidence>
<dbReference type="STRING" id="396588.Tgr7_0022"/>
<dbReference type="KEGG" id="tgr:Tgr7_0022"/>
<feature type="domain" description="Sigma-54 factor interaction" evidence="6">
    <location>
        <begin position="145"/>
        <end position="374"/>
    </location>
</feature>
<dbReference type="eggNOG" id="COG2204">
    <property type="taxonomic scope" value="Bacteria"/>
</dbReference>
<dbReference type="AlphaFoldDB" id="B8GSU1"/>
<feature type="domain" description="Response regulatory" evidence="7">
    <location>
        <begin position="7"/>
        <end position="121"/>
    </location>
</feature>
<feature type="modified residue" description="4-aspartylphosphate" evidence="5">
    <location>
        <position position="56"/>
    </location>
</feature>
<dbReference type="Pfam" id="PF00158">
    <property type="entry name" value="Sigma54_activat"/>
    <property type="match status" value="1"/>
</dbReference>
<dbReference type="PANTHER" id="PTHR32071">
    <property type="entry name" value="TRANSCRIPTIONAL REGULATORY PROTEIN"/>
    <property type="match status" value="1"/>
</dbReference>
<evidence type="ECO:0000256" key="2">
    <source>
        <dbReference type="ARBA" id="ARBA00022840"/>
    </source>
</evidence>
<dbReference type="Pfam" id="PF02954">
    <property type="entry name" value="HTH_8"/>
    <property type="match status" value="1"/>
</dbReference>
<dbReference type="Gene3D" id="3.40.50.2300">
    <property type="match status" value="1"/>
</dbReference>
<dbReference type="Gene3D" id="1.10.8.60">
    <property type="match status" value="1"/>
</dbReference>
<accession>B8GSU1</accession>
<dbReference type="SUPFAM" id="SSF52540">
    <property type="entry name" value="P-loop containing nucleoside triphosphate hydrolases"/>
    <property type="match status" value="1"/>
</dbReference>
<dbReference type="Proteomes" id="UP000002383">
    <property type="component" value="Chromosome"/>
</dbReference>
<dbReference type="InterPro" id="IPR009057">
    <property type="entry name" value="Homeodomain-like_sf"/>
</dbReference>
<dbReference type="FunFam" id="3.40.50.300:FF:000006">
    <property type="entry name" value="DNA-binding transcriptional regulator NtrC"/>
    <property type="match status" value="1"/>
</dbReference>
<name>B8GSU1_THISH</name>
<dbReference type="SUPFAM" id="SSF46689">
    <property type="entry name" value="Homeodomain-like"/>
    <property type="match status" value="1"/>
</dbReference>
<dbReference type="Gene3D" id="3.40.50.300">
    <property type="entry name" value="P-loop containing nucleotide triphosphate hydrolases"/>
    <property type="match status" value="1"/>
</dbReference>
<dbReference type="PRINTS" id="PR01590">
    <property type="entry name" value="HTHFIS"/>
</dbReference>
<dbReference type="PROSITE" id="PS50110">
    <property type="entry name" value="RESPONSE_REGULATORY"/>
    <property type="match status" value="1"/>
</dbReference>
<dbReference type="CDD" id="cd00009">
    <property type="entry name" value="AAA"/>
    <property type="match status" value="1"/>
</dbReference>
<keyword evidence="9" id="KW-1185">Reference proteome</keyword>
<dbReference type="PROSITE" id="PS50045">
    <property type="entry name" value="SIGMA54_INTERACT_4"/>
    <property type="match status" value="1"/>
</dbReference>
<dbReference type="OrthoDB" id="9804019at2"/>
<dbReference type="Pfam" id="PF25601">
    <property type="entry name" value="AAA_lid_14"/>
    <property type="match status" value="1"/>
</dbReference>
<keyword evidence="3" id="KW-0805">Transcription regulation</keyword>
<evidence type="ECO:0000256" key="1">
    <source>
        <dbReference type="ARBA" id="ARBA00022741"/>
    </source>
</evidence>
<dbReference type="PROSITE" id="PS00676">
    <property type="entry name" value="SIGMA54_INTERACT_2"/>
    <property type="match status" value="1"/>
</dbReference>
<evidence type="ECO:0000256" key="5">
    <source>
        <dbReference type="PROSITE-ProRule" id="PRU00169"/>
    </source>
</evidence>
<protein>
    <submittedName>
        <fullName evidence="8">Two component, sigma54 specific, transcriptional regulator, Fis family</fullName>
    </submittedName>
</protein>
<organism evidence="8 9">
    <name type="scientific">Thioalkalivibrio sulfidiphilus (strain HL-EbGR7)</name>
    <dbReference type="NCBI Taxonomy" id="396588"/>
    <lineage>
        <taxon>Bacteria</taxon>
        <taxon>Pseudomonadati</taxon>
        <taxon>Pseudomonadota</taxon>
        <taxon>Gammaproteobacteria</taxon>
        <taxon>Chromatiales</taxon>
        <taxon>Ectothiorhodospiraceae</taxon>
        <taxon>Thioalkalivibrio</taxon>
    </lineage>
</organism>
<dbReference type="InterPro" id="IPR011006">
    <property type="entry name" value="CheY-like_superfamily"/>
</dbReference>
<dbReference type="InterPro" id="IPR025662">
    <property type="entry name" value="Sigma_54_int_dom_ATP-bd_1"/>
</dbReference>
<evidence type="ECO:0000259" key="6">
    <source>
        <dbReference type="PROSITE" id="PS50045"/>
    </source>
</evidence>